<dbReference type="EnsemblMetazoa" id="CapteT196426">
    <property type="protein sequence ID" value="CapteP196426"/>
    <property type="gene ID" value="CapteG196426"/>
</dbReference>
<organism evidence="2">
    <name type="scientific">Capitella teleta</name>
    <name type="common">Polychaete worm</name>
    <dbReference type="NCBI Taxonomy" id="283909"/>
    <lineage>
        <taxon>Eukaryota</taxon>
        <taxon>Metazoa</taxon>
        <taxon>Spiralia</taxon>
        <taxon>Lophotrochozoa</taxon>
        <taxon>Annelida</taxon>
        <taxon>Polychaeta</taxon>
        <taxon>Sedentaria</taxon>
        <taxon>Scolecida</taxon>
        <taxon>Capitellidae</taxon>
        <taxon>Capitella</taxon>
    </lineage>
</organism>
<keyword evidence="4" id="KW-1185">Reference proteome</keyword>
<evidence type="ECO:0000313" key="4">
    <source>
        <dbReference type="Proteomes" id="UP000014760"/>
    </source>
</evidence>
<evidence type="ECO:0000313" key="2">
    <source>
        <dbReference type="EMBL" id="ELT90481.1"/>
    </source>
</evidence>
<gene>
    <name evidence="2" type="ORF">CAPTEDRAFT_196426</name>
</gene>
<dbReference type="Proteomes" id="UP000014760">
    <property type="component" value="Unassembled WGS sequence"/>
</dbReference>
<feature type="compositionally biased region" description="Basic and acidic residues" evidence="1">
    <location>
        <begin position="339"/>
        <end position="348"/>
    </location>
</feature>
<sequence>MQARAFLLGARRMTSSAYAKDPQKRPFIQHRAPLATSRSNKTNLCYYSTDLIHLKPKEAIGGYIGNSGVNKYEFELSTSCRLLSRYLRTQFTSLVQNLLQVDLSSVPTMEDVRNEVDLIKERQRVHFFNTRSLNFVICDVPLRVFDELRSNIGNTSDFRVFLSMDLVQESELSSQLTKRALQRTTLDNPFVIFVSHLTSKEDFAFQCESPDVSLFNRQSLQADYQLAFDCLAFLYAMQSRLKLYRKRAFVMRNVLEKFREATLRKCLLENAKLKEIEETLDEVNFYRICYRNNLIGSAIEQMNEVYIAMKDDRNKDIIRDEDSLQDHEYTRNQTKAILEKSREPRTDVQRPMQQISSGVYQYK</sequence>
<dbReference type="HOGENOM" id="CLU_763427_0_0_1"/>
<feature type="region of interest" description="Disordered" evidence="1">
    <location>
        <begin position="339"/>
        <end position="363"/>
    </location>
</feature>
<name>R7TG10_CAPTE</name>
<reference evidence="4" key="1">
    <citation type="submission" date="2012-12" db="EMBL/GenBank/DDBJ databases">
        <authorList>
            <person name="Hellsten U."/>
            <person name="Grimwood J."/>
            <person name="Chapman J.A."/>
            <person name="Shapiro H."/>
            <person name="Aerts A."/>
            <person name="Otillar R.P."/>
            <person name="Terry A.Y."/>
            <person name="Boore J.L."/>
            <person name="Simakov O."/>
            <person name="Marletaz F."/>
            <person name="Cho S.-J."/>
            <person name="Edsinger-Gonzales E."/>
            <person name="Havlak P."/>
            <person name="Kuo D.-H."/>
            <person name="Larsson T."/>
            <person name="Lv J."/>
            <person name="Arendt D."/>
            <person name="Savage R."/>
            <person name="Osoegawa K."/>
            <person name="de Jong P."/>
            <person name="Lindberg D.R."/>
            <person name="Seaver E.C."/>
            <person name="Weisblat D.A."/>
            <person name="Putnam N.H."/>
            <person name="Grigoriev I.V."/>
            <person name="Rokhsar D.S."/>
        </authorList>
    </citation>
    <scope>NUCLEOTIDE SEQUENCE</scope>
    <source>
        <strain evidence="4">I ESC-2004</strain>
    </source>
</reference>
<accession>R7TG10</accession>
<dbReference type="EMBL" id="KB310907">
    <property type="protein sequence ID" value="ELT90481.1"/>
    <property type="molecule type" value="Genomic_DNA"/>
</dbReference>
<dbReference type="AlphaFoldDB" id="R7TG10"/>
<reference evidence="2 4" key="2">
    <citation type="journal article" date="2013" name="Nature">
        <title>Insights into bilaterian evolution from three spiralian genomes.</title>
        <authorList>
            <person name="Simakov O."/>
            <person name="Marletaz F."/>
            <person name="Cho S.J."/>
            <person name="Edsinger-Gonzales E."/>
            <person name="Havlak P."/>
            <person name="Hellsten U."/>
            <person name="Kuo D.H."/>
            <person name="Larsson T."/>
            <person name="Lv J."/>
            <person name="Arendt D."/>
            <person name="Savage R."/>
            <person name="Osoegawa K."/>
            <person name="de Jong P."/>
            <person name="Grimwood J."/>
            <person name="Chapman J.A."/>
            <person name="Shapiro H."/>
            <person name="Aerts A."/>
            <person name="Otillar R.P."/>
            <person name="Terry A.Y."/>
            <person name="Boore J.L."/>
            <person name="Grigoriev I.V."/>
            <person name="Lindberg D.R."/>
            <person name="Seaver E.C."/>
            <person name="Weisblat D.A."/>
            <person name="Putnam N.H."/>
            <person name="Rokhsar D.S."/>
        </authorList>
    </citation>
    <scope>NUCLEOTIDE SEQUENCE</scope>
    <source>
        <strain evidence="2 4">I ESC-2004</strain>
    </source>
</reference>
<reference evidence="3" key="3">
    <citation type="submission" date="2015-06" db="UniProtKB">
        <authorList>
            <consortium name="EnsemblMetazoa"/>
        </authorList>
    </citation>
    <scope>IDENTIFICATION</scope>
</reference>
<dbReference type="EMBL" id="AMQN01014353">
    <property type="status" value="NOT_ANNOTATED_CDS"/>
    <property type="molecule type" value="Genomic_DNA"/>
</dbReference>
<evidence type="ECO:0000256" key="1">
    <source>
        <dbReference type="SAM" id="MobiDB-lite"/>
    </source>
</evidence>
<proteinExistence type="predicted"/>
<feature type="compositionally biased region" description="Polar residues" evidence="1">
    <location>
        <begin position="351"/>
        <end position="363"/>
    </location>
</feature>
<protein>
    <submittedName>
        <fullName evidence="2 3">Uncharacterized protein</fullName>
    </submittedName>
</protein>
<evidence type="ECO:0000313" key="3">
    <source>
        <dbReference type="EnsemblMetazoa" id="CapteP196426"/>
    </source>
</evidence>